<dbReference type="EMBL" id="JAHRIO010061159">
    <property type="protein sequence ID" value="MEQ2178607.1"/>
    <property type="molecule type" value="Genomic_DNA"/>
</dbReference>
<keyword evidence="3" id="KW-1185">Reference proteome</keyword>
<proteinExistence type="predicted"/>
<feature type="region of interest" description="Disordered" evidence="1">
    <location>
        <begin position="39"/>
        <end position="62"/>
    </location>
</feature>
<feature type="region of interest" description="Disordered" evidence="1">
    <location>
        <begin position="1"/>
        <end position="23"/>
    </location>
</feature>
<reference evidence="2 3" key="1">
    <citation type="submission" date="2021-06" db="EMBL/GenBank/DDBJ databases">
        <authorList>
            <person name="Palmer J.M."/>
        </authorList>
    </citation>
    <scope>NUCLEOTIDE SEQUENCE [LARGE SCALE GENOMIC DNA]</scope>
    <source>
        <strain evidence="2 3">GA_2019</strain>
        <tissue evidence="2">Muscle</tissue>
    </source>
</reference>
<dbReference type="Proteomes" id="UP001476798">
    <property type="component" value="Unassembled WGS sequence"/>
</dbReference>
<protein>
    <submittedName>
        <fullName evidence="2">Uncharacterized protein</fullName>
    </submittedName>
</protein>
<organism evidence="2 3">
    <name type="scientific">Goodea atripinnis</name>
    <dbReference type="NCBI Taxonomy" id="208336"/>
    <lineage>
        <taxon>Eukaryota</taxon>
        <taxon>Metazoa</taxon>
        <taxon>Chordata</taxon>
        <taxon>Craniata</taxon>
        <taxon>Vertebrata</taxon>
        <taxon>Euteleostomi</taxon>
        <taxon>Actinopterygii</taxon>
        <taxon>Neopterygii</taxon>
        <taxon>Teleostei</taxon>
        <taxon>Neoteleostei</taxon>
        <taxon>Acanthomorphata</taxon>
        <taxon>Ovalentaria</taxon>
        <taxon>Atherinomorphae</taxon>
        <taxon>Cyprinodontiformes</taxon>
        <taxon>Goodeidae</taxon>
        <taxon>Goodea</taxon>
    </lineage>
</organism>
<gene>
    <name evidence="2" type="ORF">GOODEAATRI_015818</name>
</gene>
<accession>A0ABV0P4F6</accession>
<sequence length="106" mass="11743">MNEEADTGIRIQGLGRESWSGGRSKVVCPESISSMKYPTWARQSREIRESKRDQIRQTGKEGTLATTHTKAFENLALVVCQIAVYKGRSTGGADVEKLGSWLGRSR</sequence>
<evidence type="ECO:0000256" key="1">
    <source>
        <dbReference type="SAM" id="MobiDB-lite"/>
    </source>
</evidence>
<evidence type="ECO:0000313" key="2">
    <source>
        <dbReference type="EMBL" id="MEQ2178607.1"/>
    </source>
</evidence>
<feature type="compositionally biased region" description="Basic and acidic residues" evidence="1">
    <location>
        <begin position="43"/>
        <end position="59"/>
    </location>
</feature>
<comment type="caution">
    <text evidence="2">The sequence shown here is derived from an EMBL/GenBank/DDBJ whole genome shotgun (WGS) entry which is preliminary data.</text>
</comment>
<evidence type="ECO:0000313" key="3">
    <source>
        <dbReference type="Proteomes" id="UP001476798"/>
    </source>
</evidence>
<name>A0ABV0P4F6_9TELE</name>